<proteinExistence type="predicted"/>
<evidence type="ECO:0000313" key="3">
    <source>
        <dbReference type="EMBL" id="AXX94573.1"/>
    </source>
</evidence>
<evidence type="ECO:0000259" key="2">
    <source>
        <dbReference type="Pfam" id="PF12697"/>
    </source>
</evidence>
<evidence type="ECO:0000313" key="6">
    <source>
        <dbReference type="Proteomes" id="UP000290588"/>
    </source>
</evidence>
<keyword evidence="5" id="KW-1185">Reference proteome</keyword>
<dbReference type="InterPro" id="IPR000073">
    <property type="entry name" value="AB_hydrolase_1"/>
</dbReference>
<protein>
    <submittedName>
        <fullName evidence="4">2-hydroxy-6-oxohepta-2,4-dienoate hydrolase</fullName>
    </submittedName>
    <submittedName>
        <fullName evidence="3">Alpha/beta hydrolase family protein</fullName>
    </submittedName>
</protein>
<feature type="domain" description="AB hydrolase-1" evidence="2">
    <location>
        <begin position="28"/>
        <end position="121"/>
    </location>
</feature>
<dbReference type="EMBL" id="CP032097">
    <property type="protein sequence ID" value="AXX94573.1"/>
    <property type="molecule type" value="Genomic_DNA"/>
</dbReference>
<keyword evidence="1 4" id="KW-0378">Hydrolase</keyword>
<dbReference type="AlphaFoldDB" id="A0A347U6U5"/>
<dbReference type="EMBL" id="NXIG01000013">
    <property type="protein sequence ID" value="RXI29193.1"/>
    <property type="molecule type" value="Genomic_DNA"/>
</dbReference>
<evidence type="ECO:0000313" key="4">
    <source>
        <dbReference type="EMBL" id="RXI29193.1"/>
    </source>
</evidence>
<dbReference type="RefSeq" id="WP_118916799.1">
    <property type="nucleotide sequence ID" value="NZ_CP032097.1"/>
</dbReference>
<dbReference type="PANTHER" id="PTHR43798:SF31">
    <property type="entry name" value="AB HYDROLASE SUPERFAMILY PROTEIN YCLE"/>
    <property type="match status" value="1"/>
</dbReference>
<evidence type="ECO:0000313" key="5">
    <source>
        <dbReference type="Proteomes" id="UP000262582"/>
    </source>
</evidence>
<reference evidence="4 6" key="1">
    <citation type="submission" date="2017-09" db="EMBL/GenBank/DDBJ databases">
        <title>Genomics of the genus Arcobacter.</title>
        <authorList>
            <person name="Perez-Cataluna A."/>
            <person name="Figueras M.J."/>
            <person name="Salas-Masso N."/>
        </authorList>
    </citation>
    <scope>NUCLEOTIDE SEQUENCE [LARGE SCALE GENOMIC DNA]</scope>
    <source>
        <strain evidence="4 6">CECT 7837</strain>
    </source>
</reference>
<sequence>MATKSLTINNKFFEISYEIVNPMATKDIVFLHGWGSNKDIMKNVFSSYLKNFRHVYIDLPGFGKSKNEYVLTTNDYVKITEELLKLLNSSKDIIVGHSYGGKVATLLNPKNLVLLSSAGILEEKSLDVKIKILFAKIFNFLGLKNITKRFRSKDVDTMSENMYATFKNVVNEDFSSNFSNFQNNALIFWGDKDSATSLESGKKISNLIKKSTFISYDGDHYFFAKNAKDICERIENGIC</sequence>
<organism evidence="4 6">
    <name type="scientific">Arcobacter ellisii</name>
    <dbReference type="NCBI Taxonomy" id="913109"/>
    <lineage>
        <taxon>Bacteria</taxon>
        <taxon>Pseudomonadati</taxon>
        <taxon>Campylobacterota</taxon>
        <taxon>Epsilonproteobacteria</taxon>
        <taxon>Campylobacterales</taxon>
        <taxon>Arcobacteraceae</taxon>
        <taxon>Arcobacter</taxon>
    </lineage>
</organism>
<accession>A0A347U6U5</accession>
<dbReference type="Proteomes" id="UP000262582">
    <property type="component" value="Chromosome"/>
</dbReference>
<evidence type="ECO:0000256" key="1">
    <source>
        <dbReference type="ARBA" id="ARBA00022801"/>
    </source>
</evidence>
<dbReference type="Pfam" id="PF12697">
    <property type="entry name" value="Abhydrolase_6"/>
    <property type="match status" value="1"/>
</dbReference>
<gene>
    <name evidence="3" type="ORF">AELL_0894</name>
    <name evidence="4" type="ORF">CP962_11490</name>
</gene>
<dbReference type="KEGG" id="aell:AELL_0894"/>
<dbReference type="GO" id="GO:0016787">
    <property type="term" value="F:hydrolase activity"/>
    <property type="evidence" value="ECO:0007669"/>
    <property type="project" value="UniProtKB-KW"/>
</dbReference>
<dbReference type="PANTHER" id="PTHR43798">
    <property type="entry name" value="MONOACYLGLYCEROL LIPASE"/>
    <property type="match status" value="1"/>
</dbReference>
<dbReference type="SUPFAM" id="SSF53474">
    <property type="entry name" value="alpha/beta-Hydrolases"/>
    <property type="match status" value="1"/>
</dbReference>
<name>A0A347U6U5_9BACT</name>
<dbReference type="InterPro" id="IPR050266">
    <property type="entry name" value="AB_hydrolase_sf"/>
</dbReference>
<dbReference type="PRINTS" id="PR00111">
    <property type="entry name" value="ABHYDROLASE"/>
</dbReference>
<dbReference type="OrthoDB" id="9808398at2"/>
<dbReference type="Gene3D" id="3.40.50.1820">
    <property type="entry name" value="alpha/beta hydrolase"/>
    <property type="match status" value="1"/>
</dbReference>
<dbReference type="Proteomes" id="UP000290588">
    <property type="component" value="Unassembled WGS sequence"/>
</dbReference>
<dbReference type="InterPro" id="IPR029058">
    <property type="entry name" value="AB_hydrolase_fold"/>
</dbReference>
<dbReference type="GO" id="GO:0016020">
    <property type="term" value="C:membrane"/>
    <property type="evidence" value="ECO:0007669"/>
    <property type="project" value="TreeGrafter"/>
</dbReference>
<reference evidence="3 5" key="2">
    <citation type="submission" date="2018-08" db="EMBL/GenBank/DDBJ databases">
        <title>Complete genome of the Arcobacter ellisii type strain LMG 26155.</title>
        <authorList>
            <person name="Miller W.G."/>
            <person name="Yee E."/>
            <person name="Bono J.L."/>
        </authorList>
    </citation>
    <scope>NUCLEOTIDE SEQUENCE [LARGE SCALE GENOMIC DNA]</scope>
    <source>
        <strain evidence="3 5">LMG 26155</strain>
    </source>
</reference>